<accession>A0A2T0RHU9</accession>
<evidence type="ECO:0000313" key="4">
    <source>
        <dbReference type="Proteomes" id="UP000239480"/>
    </source>
</evidence>
<reference evidence="3 4" key="1">
    <citation type="submission" date="2018-03" db="EMBL/GenBank/DDBJ databases">
        <title>Genomic Encyclopedia of Archaeal and Bacterial Type Strains, Phase II (KMG-II): from individual species to whole genera.</title>
        <authorList>
            <person name="Goeker M."/>
        </authorList>
    </citation>
    <scope>NUCLEOTIDE SEQUENCE [LARGE SCALE GENOMIC DNA]</scope>
    <source>
        <strain evidence="3 4">DSM 29328</strain>
    </source>
</reference>
<dbReference type="InterPro" id="IPR011604">
    <property type="entry name" value="PDDEXK-like_dom_sf"/>
</dbReference>
<dbReference type="InterPro" id="IPR014153">
    <property type="entry name" value="Ds_break_AddB"/>
</dbReference>
<evidence type="ECO:0000259" key="2">
    <source>
        <dbReference type="Pfam" id="PF12705"/>
    </source>
</evidence>
<feature type="compositionally biased region" description="Pro residues" evidence="1">
    <location>
        <begin position="696"/>
        <end position="706"/>
    </location>
</feature>
<keyword evidence="4" id="KW-1185">Reference proteome</keyword>
<comment type="caution">
    <text evidence="3">The sequence shown here is derived from an EMBL/GenBank/DDBJ whole genome shotgun (WGS) entry which is preliminary data.</text>
</comment>
<dbReference type="OrthoDB" id="9780606at2"/>
<dbReference type="AlphaFoldDB" id="A0A2T0RHU9"/>
<proteinExistence type="predicted"/>
<dbReference type="Pfam" id="PF12705">
    <property type="entry name" value="PDDEXK_1"/>
    <property type="match status" value="1"/>
</dbReference>
<dbReference type="InterPro" id="IPR038726">
    <property type="entry name" value="PDDEXK_AddAB-type"/>
</dbReference>
<dbReference type="SUPFAM" id="SSF52540">
    <property type="entry name" value="P-loop containing nucleoside triphosphate hydrolases"/>
    <property type="match status" value="1"/>
</dbReference>
<dbReference type="Gene3D" id="3.90.320.10">
    <property type="match status" value="1"/>
</dbReference>
<evidence type="ECO:0000256" key="1">
    <source>
        <dbReference type="SAM" id="MobiDB-lite"/>
    </source>
</evidence>
<sequence length="988" mass="109423">MADPRPARIFGLPPGVDYPKAVISGLERRLAGRDPADWAHTTVFVNSGRMARRFKTLFAEGPPRLLPSIRLIPDPAPQGAFPEIPAALSPLQLKLELAQLLVQLIDRNPELAPRSAVFDLADSLAGLIDEMHGEGVLPDRLAGLDVGEFADHWKIGRAVVEAAFDYLAQDASRLPGSEARRRLVIKALCKTWEVSPPAGPVVVAGSTGSRGATRLLLEAVARLPEGHVVFPGYDFDMPDHAWKALRGALSGEDHPQYRFLPILDELGLTPRDVVRWSDEKPPNADRNTLISLALRPAPVTDQWRCEGRALHDPDRATRDMSLIEAPNQRTEAGAIALRLRQAVEDGQTAALITPDRMLTRQVAAALRRWNIEPDDSAGEPLAQTAAGRFLRHVATLRDAAPSLSELLVLLKHPLTASSPDRRGPHLRWTRELELHLRRRAIAVPEPDDLRAWAEKSRVEDGRQHWAQWLATLLSAVERGRDLSVGEHAARHLELAETLAGGLSSGSGGLWEEAPGREARRAMDELLAIGTRGGVLNDRDYGALLSSHLSAFSVQDPTRPHPGVMVWGTLEARVQGADLAILASLNDGTWPDLPAPDTWLNRQMRATVGLLLPDRRIGLSAHDFQIAVAAPEVLLTRAIRNEDAETVPSRWVNRLQNLLRGLGPTGEAAHAAMLERGAVWTRRFADMELPETTQSPAPRPSPSPPLVLRPRELPVTGVTRLIRDPYAVYAGRILRLRKLDPLQPLPDARLRGTALHRIMEDFLARRTEWRDDPEKAIHILSEIGWGRLREATPQSAMQALWHARLMAIAPRLIEGEIARLRDGDPVLTEDKGWLTLTGLDFQLTARPDRIDRRTDGTYAVYDYKSGSPPSPDQVKHFEKQLPLEAAMLERDAFTGLPSAPTISMGYISLGTSKDREIKLEDDDGRLPDVTWERLHDLIRGYGRRAKGYTSLRAAETTRFEGEFDQLSRYGEWDLTDDAVTIRVGPEDSE</sequence>
<organism evidence="3 4">
    <name type="scientific">Aliiruegeria haliotis</name>
    <dbReference type="NCBI Taxonomy" id="1280846"/>
    <lineage>
        <taxon>Bacteria</taxon>
        <taxon>Pseudomonadati</taxon>
        <taxon>Pseudomonadota</taxon>
        <taxon>Alphaproteobacteria</taxon>
        <taxon>Rhodobacterales</taxon>
        <taxon>Roseobacteraceae</taxon>
        <taxon>Aliiruegeria</taxon>
    </lineage>
</organism>
<protein>
    <submittedName>
        <fullName evidence="3">Double-strand break repair protein AddB</fullName>
    </submittedName>
</protein>
<dbReference type="InterPro" id="IPR027417">
    <property type="entry name" value="P-loop_NTPase"/>
</dbReference>
<feature type="domain" description="PD-(D/E)XK endonuclease-like" evidence="2">
    <location>
        <begin position="717"/>
        <end position="917"/>
    </location>
</feature>
<feature type="region of interest" description="Disordered" evidence="1">
    <location>
        <begin position="688"/>
        <end position="707"/>
    </location>
</feature>
<dbReference type="Proteomes" id="UP000239480">
    <property type="component" value="Unassembled WGS sequence"/>
</dbReference>
<gene>
    <name evidence="3" type="ORF">CLV78_11280</name>
</gene>
<name>A0A2T0RHU9_9RHOB</name>
<evidence type="ECO:0000313" key="3">
    <source>
        <dbReference type="EMBL" id="PRY20707.1"/>
    </source>
</evidence>
<dbReference type="EMBL" id="PVTD01000012">
    <property type="protein sequence ID" value="PRY20707.1"/>
    <property type="molecule type" value="Genomic_DNA"/>
</dbReference>
<dbReference type="RefSeq" id="WP_106207540.1">
    <property type="nucleotide sequence ID" value="NZ_PVTD01000012.1"/>
</dbReference>
<dbReference type="NCBIfam" id="TIGR02786">
    <property type="entry name" value="addB_alphas"/>
    <property type="match status" value="1"/>
</dbReference>